<feature type="compositionally biased region" description="Low complexity" evidence="1">
    <location>
        <begin position="39"/>
        <end position="52"/>
    </location>
</feature>
<feature type="compositionally biased region" description="Acidic residues" evidence="1">
    <location>
        <begin position="11"/>
        <end position="25"/>
    </location>
</feature>
<name>A0ABD3NX08_9STRA</name>
<feature type="non-terminal residue" evidence="2">
    <location>
        <position position="1"/>
    </location>
</feature>
<feature type="compositionally biased region" description="Low complexity" evidence="1">
    <location>
        <begin position="67"/>
        <end position="78"/>
    </location>
</feature>
<dbReference type="AlphaFoldDB" id="A0ABD3NX08"/>
<reference evidence="2 3" key="1">
    <citation type="submission" date="2024-10" db="EMBL/GenBank/DDBJ databases">
        <title>Updated reference genomes for cyclostephanoid diatoms.</title>
        <authorList>
            <person name="Roberts W.R."/>
            <person name="Alverson A.J."/>
        </authorList>
    </citation>
    <scope>NUCLEOTIDE SEQUENCE [LARGE SCALE GENOMIC DNA]</scope>
    <source>
        <strain evidence="2 3">AJA276-08</strain>
    </source>
</reference>
<organism evidence="2 3">
    <name type="scientific">Stephanodiscus triporus</name>
    <dbReference type="NCBI Taxonomy" id="2934178"/>
    <lineage>
        <taxon>Eukaryota</taxon>
        <taxon>Sar</taxon>
        <taxon>Stramenopiles</taxon>
        <taxon>Ochrophyta</taxon>
        <taxon>Bacillariophyta</taxon>
        <taxon>Coscinodiscophyceae</taxon>
        <taxon>Thalassiosirophycidae</taxon>
        <taxon>Stephanodiscales</taxon>
        <taxon>Stephanodiscaceae</taxon>
        <taxon>Stephanodiscus</taxon>
    </lineage>
</organism>
<accession>A0ABD3NX08</accession>
<sequence>TRQRQRHGSDSDSDSDSNSDNDNDSNSDRQRQRQRHATQQRSDTNDSSSNSDSDSDRQRQRGDNDSDPTTATATTTTDESNDNDNDSDSDATATMRAAPATDSDESDSDTRQRHGNDSDSDNDSDSEPQRWRPQRWGVSGRILGGVSHLKTTKNMTRRTTAGIMFPLQPLRVRGAADRHIFNWQHRRLSGHGTYARAPPEAVRDLNPWPIMGRSGGLPSAPPPPFVPQPQGGAQIAVQPPATQGGTGTGRAHTPAGAGPINTHPQEYSGIASVLERLAPLLTDADTARNLRWQRDVDGDKKKLAIWKMEATGSSGLQFYAYMQPGAEAAAEARGGNTPCPSSGMTGSPCHTGGMGGGYT</sequence>
<proteinExistence type="predicted"/>
<feature type="region of interest" description="Disordered" evidence="1">
    <location>
        <begin position="332"/>
        <end position="359"/>
    </location>
</feature>
<comment type="caution">
    <text evidence="2">The sequence shown here is derived from an EMBL/GenBank/DDBJ whole genome shotgun (WGS) entry which is preliminary data.</text>
</comment>
<dbReference type="Proteomes" id="UP001530315">
    <property type="component" value="Unassembled WGS sequence"/>
</dbReference>
<protein>
    <submittedName>
        <fullName evidence="2">Uncharacterized protein</fullName>
    </submittedName>
</protein>
<feature type="compositionally biased region" description="Basic and acidic residues" evidence="1">
    <location>
        <begin position="54"/>
        <end position="64"/>
    </location>
</feature>
<feature type="compositionally biased region" description="Acidic residues" evidence="1">
    <location>
        <begin position="79"/>
        <end position="89"/>
    </location>
</feature>
<gene>
    <name evidence="2" type="ORF">ACHAW5_009799</name>
</gene>
<feature type="region of interest" description="Disordered" evidence="1">
    <location>
        <begin position="1"/>
        <end position="139"/>
    </location>
</feature>
<dbReference type="EMBL" id="JALLAZ020001140">
    <property type="protein sequence ID" value="KAL3779917.1"/>
    <property type="molecule type" value="Genomic_DNA"/>
</dbReference>
<feature type="compositionally biased region" description="Basic and acidic residues" evidence="1">
    <location>
        <begin position="108"/>
        <end position="117"/>
    </location>
</feature>
<evidence type="ECO:0000313" key="2">
    <source>
        <dbReference type="EMBL" id="KAL3779917.1"/>
    </source>
</evidence>
<evidence type="ECO:0000256" key="1">
    <source>
        <dbReference type="SAM" id="MobiDB-lite"/>
    </source>
</evidence>
<evidence type="ECO:0000313" key="3">
    <source>
        <dbReference type="Proteomes" id="UP001530315"/>
    </source>
</evidence>
<keyword evidence="3" id="KW-1185">Reference proteome</keyword>